<dbReference type="SMART" id="SM00325">
    <property type="entry name" value="RhoGEF"/>
    <property type="match status" value="1"/>
</dbReference>
<dbReference type="InterPro" id="IPR011993">
    <property type="entry name" value="PH-like_dom_sf"/>
</dbReference>
<feature type="compositionally biased region" description="Polar residues" evidence="2">
    <location>
        <begin position="2575"/>
        <end position="2587"/>
    </location>
</feature>
<dbReference type="SMART" id="SM00228">
    <property type="entry name" value="PDZ"/>
    <property type="match status" value="1"/>
</dbReference>
<dbReference type="GO" id="GO:0044325">
    <property type="term" value="F:transmembrane transporter binding"/>
    <property type="evidence" value="ECO:0007669"/>
    <property type="project" value="TreeGrafter"/>
</dbReference>
<keyword evidence="5" id="KW-1185">Reference proteome</keyword>
<feature type="coiled-coil region" evidence="1">
    <location>
        <begin position="2715"/>
        <end position="2788"/>
    </location>
</feature>
<dbReference type="InterPro" id="IPR001478">
    <property type="entry name" value="PDZ"/>
</dbReference>
<dbReference type="PANTHER" id="PTHR16528:SF2">
    <property type="entry name" value="GOLGI-ASSOCIATED PDZ AND COILED-COIL MOTIF-CONTAINING PROTEIN"/>
    <property type="match status" value="1"/>
</dbReference>
<dbReference type="PROSITE" id="PS50010">
    <property type="entry name" value="DH_2"/>
    <property type="match status" value="1"/>
</dbReference>
<dbReference type="Proteomes" id="UP000887572">
    <property type="component" value="Unplaced"/>
</dbReference>
<feature type="compositionally biased region" description="Acidic residues" evidence="2">
    <location>
        <begin position="828"/>
        <end position="837"/>
    </location>
</feature>
<keyword evidence="1" id="KW-0175">Coiled coil</keyword>
<dbReference type="GO" id="GO:2000009">
    <property type="term" value="P:negative regulation of protein localization to cell surface"/>
    <property type="evidence" value="ECO:0007669"/>
    <property type="project" value="TreeGrafter"/>
</dbReference>
<feature type="region of interest" description="Disordered" evidence="2">
    <location>
        <begin position="1815"/>
        <end position="1842"/>
    </location>
</feature>
<organism evidence="5 6">
    <name type="scientific">Globodera rostochiensis</name>
    <name type="common">Golden nematode worm</name>
    <name type="synonym">Heterodera rostochiensis</name>
    <dbReference type="NCBI Taxonomy" id="31243"/>
    <lineage>
        <taxon>Eukaryota</taxon>
        <taxon>Metazoa</taxon>
        <taxon>Ecdysozoa</taxon>
        <taxon>Nematoda</taxon>
        <taxon>Chromadorea</taxon>
        <taxon>Rhabditida</taxon>
        <taxon>Tylenchina</taxon>
        <taxon>Tylenchomorpha</taxon>
        <taxon>Tylenchoidea</taxon>
        <taxon>Heteroderidae</taxon>
        <taxon>Heteroderinae</taxon>
        <taxon>Globodera</taxon>
    </lineage>
</organism>
<dbReference type="InterPro" id="IPR035899">
    <property type="entry name" value="DBL_dom_sf"/>
</dbReference>
<feature type="region of interest" description="Disordered" evidence="2">
    <location>
        <begin position="676"/>
        <end position="730"/>
    </location>
</feature>
<feature type="compositionally biased region" description="Polar residues" evidence="2">
    <location>
        <begin position="845"/>
        <end position="858"/>
    </location>
</feature>
<dbReference type="SUPFAM" id="SSF48065">
    <property type="entry name" value="DBL homology domain (DH-domain)"/>
    <property type="match status" value="1"/>
</dbReference>
<dbReference type="GO" id="GO:0005085">
    <property type="term" value="F:guanyl-nucleotide exchange factor activity"/>
    <property type="evidence" value="ECO:0007669"/>
    <property type="project" value="InterPro"/>
</dbReference>
<evidence type="ECO:0000256" key="2">
    <source>
        <dbReference type="SAM" id="MobiDB-lite"/>
    </source>
</evidence>
<feature type="region of interest" description="Disordered" evidence="2">
    <location>
        <begin position="405"/>
        <end position="429"/>
    </location>
</feature>
<feature type="domain" description="PDZ" evidence="4">
    <location>
        <begin position="291"/>
        <end position="359"/>
    </location>
</feature>
<feature type="region of interest" description="Disordered" evidence="2">
    <location>
        <begin position="1350"/>
        <end position="1377"/>
    </location>
</feature>
<dbReference type="SUPFAM" id="SSF50156">
    <property type="entry name" value="PDZ domain-like"/>
    <property type="match status" value="1"/>
</dbReference>
<feature type="compositionally biased region" description="Polar residues" evidence="2">
    <location>
        <begin position="925"/>
        <end position="937"/>
    </location>
</feature>
<dbReference type="InterPro" id="IPR038879">
    <property type="entry name" value="GOPC"/>
</dbReference>
<feature type="compositionally biased region" description="Polar residues" evidence="2">
    <location>
        <begin position="619"/>
        <end position="636"/>
    </location>
</feature>
<evidence type="ECO:0000256" key="1">
    <source>
        <dbReference type="SAM" id="Coils"/>
    </source>
</evidence>
<feature type="compositionally biased region" description="Basic and acidic residues" evidence="2">
    <location>
        <begin position="938"/>
        <end position="952"/>
    </location>
</feature>
<feature type="region of interest" description="Disordered" evidence="2">
    <location>
        <begin position="2560"/>
        <end position="2650"/>
    </location>
</feature>
<feature type="region of interest" description="Disordered" evidence="2">
    <location>
        <begin position="589"/>
        <end position="661"/>
    </location>
</feature>
<evidence type="ECO:0000259" key="3">
    <source>
        <dbReference type="PROSITE" id="PS50010"/>
    </source>
</evidence>
<feature type="compositionally biased region" description="Low complexity" evidence="2">
    <location>
        <begin position="2615"/>
        <end position="2624"/>
    </location>
</feature>
<feature type="compositionally biased region" description="Polar residues" evidence="2">
    <location>
        <begin position="970"/>
        <end position="979"/>
    </location>
</feature>
<protein>
    <submittedName>
        <fullName evidence="6">DH domain-containing protein</fullName>
    </submittedName>
</protein>
<feature type="compositionally biased region" description="Basic residues" evidence="2">
    <location>
        <begin position="959"/>
        <end position="969"/>
    </location>
</feature>
<dbReference type="InterPro" id="IPR000219">
    <property type="entry name" value="DH_dom"/>
</dbReference>
<feature type="region of interest" description="Disordered" evidence="2">
    <location>
        <begin position="1413"/>
        <end position="1436"/>
    </location>
</feature>
<dbReference type="Pfam" id="PF00595">
    <property type="entry name" value="PDZ"/>
    <property type="match status" value="1"/>
</dbReference>
<evidence type="ECO:0000313" key="5">
    <source>
        <dbReference type="Proteomes" id="UP000887572"/>
    </source>
</evidence>
<sequence>MAQRQTCCFKNFIRQDTITIIDQSRLRRGIRPHPSMTMNDRILQRQKEFDKAFVDIDLMLGEFEPDQAEVVYECRHRLVAISSVFAQFSQKTQLLHHQKTILETKLDESNEQLVETKASNSILEDEFRVLMLRVHSLQCQLYSKIAPHESDSIRKKLEKEMQIFHNKSLPTAKFLAEMPLLQRENYRLRSVVNLLQSEVYGARLAAKYLDKELAGRIQQIQLLGREMRGRDYDRLWNQLEAEIHLHRHKTVIKACRGRETTDRNSNLLRQPLDSKMHSSRLPLRGAGRPRRVQVHKGCGEGLGISITGGREHGVPILVSEVHPGQPADRTGNLFVGDAILTVNGIDLRSAKHAQAVKILGNEMRKSENLALEVVFVHPDMDSDDETVVIAESEDGTLVNIYDAYSTEPSRSNKERNKNSSDASDATITGALPNVGRRNIHVAITTPSLSVDHQMAPSPSSSLSSACNSVTNSQHRVSSSASCSDGPKVGWEDANQWQYDPIFRVSVHPSLSARSMDGWTDGQRRCNSRRILSSSDLWAIQPAPPPVYFKFESLQDHQQKSLSSLVHFTVYEPQNLFGLKERAYTAIGTEEEKEADRSEASPFGHSSSRSAGGGDAAECQQPNELPVSDNNSGNSTPRQRRKRRSAAERRESHRRRSAAVVNDAGYLANLLNGLPQHKQKHENDGENEPSFSKPFSPIPDHSEIENDEISFNEPPEPSVHAPGDEGEGEEVSDLFSQQFNGELMMEKIGCRRAEANSDNLMSDALLQNSFEHRRSISADHLLHGIGLRREMLLLEADQSDLADAIHIKMKSTYPSGSDSNNKKFWREEIDGEEEEQTEGEACGQKKQFTQPNLSHSPSIANKRPPVSRKSPLLAQIQKQQNSVNYNDPTCSPFSPSSKARCASSTTKPKENKKEGASTAEAGSLSGPEQSFQSGGSDTSKWEKEINKSSESHEQQLLQERKKKGNCKRRNSSVSTVSAPCTHSIPTTSNVLLNLVDRFVSKRQYSDSNLLTSTGNKPTFGESFGRRSFKWNLFWGRKEANNGKCKEEAVVVDDHRSLRRKSGDEEEMRGYRKKCDQRKTSSRLGTLMEDLETGEDKERKKKQFAEEIYLDNDKKRFEAALQLPVHNEHHLVRIRVNRSMEVEDKISCHVDGSTMKGANDITAQRFSLIGSCDLAKLEEAIELKTNGVRRATSLREKYRVGEEDSQKLELFLKKRGMRRREEEEESDENAEGEMNLEHFMLLRCSRQNPFSPVQHKAFVDLPISTEHSQQQTPHHSTKNLNKTISPQLNTAPLTMPRKKSYNLPRKSSINVHHFGTLKRKKGIPNAQLARRRSSYVTKAQVLMARNIVQKDEGMKEGKTKEDHGTGEKRATEFSDRGKSETIKPEVVVTRREKADMLTKQRGASVSSSSLRQFLVGSERKGSRGSKVAPKTNGTKGASLIVVEKERAERSKKRESKTNSAALLGTIWSIRPRRKKENNRSLANLFSQQNEQTFVDGEERTNADVHHFAKFSNKMSNEVADQPSVISTHHSTSHLCRKFLPQHKRSLSSGFCEQWQQETETMNKCCDFAVRREIQSAGRARVKIVRLKGESVPLLNRVAELVEEFERGDPSKKKRGLGGGYDDDEANVRMLISRNNIHGTLGRAFSTVDSNNDDSFPSINECVLATAFLLTAHFIFRTLLFSSLTVLPPFMPQRPHHLSARSRPGLYFDFRRPSLPNSVIAAREMMRSVESESPSPQPGSCISLLHTLREENGHTTDSENDEEEIELLDMLEIMNEDEEDKMLSLALDRPRLLSPQRDALQCGGYRSPSPREMKFLRRKQQNVHRRGSAQQQTQQQQMERPNWKSQTDLRVLEKQFFYDEEEEEKLGIDKSIRSWRTPHRTSSDKMMSNLPVSKSPSKKRRKSAIPQLDGFNMEQKMRHLVRFLKKKGDRTAEEGPVSPCRSPFPLDPFHRRFSMAPVVKELRVPPEGLPDTSANSSTKKNTTAQSPSSTAFSFDQIPDLASVLSPAIFTRSQLNNPRWDDLGIWEEEEPSWTAKFPTEAQKLDNTERKRQNIIYELMMTEKNHCQVLVLLRQVYQEGLIRNGILDKATVKKLVPDVLDILLDFHLNLLRRFRTRMETTIVRDISDIICDGFGDSPIRSATIQSYTAFCLSREHSYHLLAALIAQKAIVRKFFEFHESEYKDRSFKACMLLIAQRLTKYPILIEQILKYESLADQKMKMQKAHFAVKSFALEINDELLRYERKIQWEAVKKALEKGSTGKLIDPKSKQDFTYADLVEPVEEANAEHELGRKVHLVQRVFWRETMTSPDVELRLLLCDDIIVFLRPKGASIGSGGTASGIGLDKKELPLQFFRHNSHSGVLPLYNTLVKGENLRRKSLLLIVTDREQPDLIQLVFPTSPEMEQCVHAIKLAKTNAPKFVRLSKRRVFELSQRSIGEGTSAAEKEYQSKMDAWQRELEGIFATYSEDSVLVDYFEYRMTFFDTIRAHLCRCPFRHFTAGEEQQHKRNTDREKERLSVLLKAKFVELARKRNGALAHLVERAQRARDADLPSFFDDLYDLGVAGSTPLQSSSSSDEHFNQALGSSDSCENQTKMPEGGGKKKPRRVCTYHGHGSTEQKNLSSSSGSSAGGIHPIRRHTTVPAGGHHVGSSDEEDVEVDSEIRRLPLKMNPMSRKAATEIIRDNIRLRSQNDRLKKESALKDLQLVSLRSRRGPSGETPERLESLRQKQEELQAEKREFLTECERREGQFRAKCAEREEHLQRLEDELRGRAEEFARMKEELERLTMQKMEEATEESAKCQQTPNSPARTPTKATNAVMRINNTYCGAGPVPRPSTEQQLQHEQLGACSFRLPTPQLLDRRAVSQMELPRHLVVKTETKQADKVRKMRKN</sequence>
<feature type="compositionally biased region" description="Polar residues" evidence="2">
    <location>
        <begin position="875"/>
        <end position="905"/>
    </location>
</feature>
<dbReference type="Pfam" id="PF00621">
    <property type="entry name" value="RhoGEF"/>
    <property type="match status" value="1"/>
</dbReference>
<feature type="region of interest" description="Disordered" evidence="2">
    <location>
        <begin position="828"/>
        <end position="979"/>
    </location>
</feature>
<dbReference type="WBParaSite" id="Gr19_v10_g7798.t2">
    <property type="protein sequence ID" value="Gr19_v10_g7798.t2"/>
    <property type="gene ID" value="Gr19_v10_g7798"/>
</dbReference>
<dbReference type="GO" id="GO:0016020">
    <property type="term" value="C:membrane"/>
    <property type="evidence" value="ECO:0007669"/>
    <property type="project" value="TreeGrafter"/>
</dbReference>
<feature type="compositionally biased region" description="Polar residues" evidence="2">
    <location>
        <begin position="1264"/>
        <end position="1290"/>
    </location>
</feature>
<feature type="region of interest" description="Disordered" evidence="2">
    <location>
        <begin position="1961"/>
        <end position="1988"/>
    </location>
</feature>
<dbReference type="GO" id="GO:0005794">
    <property type="term" value="C:Golgi apparatus"/>
    <property type="evidence" value="ECO:0007669"/>
    <property type="project" value="InterPro"/>
</dbReference>
<dbReference type="GO" id="GO:0030140">
    <property type="term" value="C:trans-Golgi network transport vesicle"/>
    <property type="evidence" value="ECO:0007669"/>
    <property type="project" value="TreeGrafter"/>
</dbReference>
<feature type="compositionally biased region" description="Basic residues" evidence="2">
    <location>
        <begin position="1815"/>
        <end position="1824"/>
    </location>
</feature>
<feature type="region of interest" description="Disordered" evidence="2">
    <location>
        <begin position="1264"/>
        <end position="1294"/>
    </location>
</feature>
<dbReference type="InterPro" id="IPR036034">
    <property type="entry name" value="PDZ_sf"/>
</dbReference>
<reference evidence="6" key="1">
    <citation type="submission" date="2022-11" db="UniProtKB">
        <authorList>
            <consortium name="WormBaseParasite"/>
        </authorList>
    </citation>
    <scope>IDENTIFICATION</scope>
</reference>
<dbReference type="PROSITE" id="PS50106">
    <property type="entry name" value="PDZ"/>
    <property type="match status" value="1"/>
</dbReference>
<name>A0A914I8W4_GLORO</name>
<evidence type="ECO:0000259" key="4">
    <source>
        <dbReference type="PROSITE" id="PS50106"/>
    </source>
</evidence>
<feature type="domain" description="DH" evidence="3">
    <location>
        <begin position="2046"/>
        <end position="2233"/>
    </location>
</feature>
<feature type="region of interest" description="Disordered" evidence="2">
    <location>
        <begin position="1874"/>
        <end position="1901"/>
    </location>
</feature>
<dbReference type="Gene3D" id="2.30.42.10">
    <property type="match status" value="1"/>
</dbReference>
<dbReference type="Gene3D" id="2.30.29.30">
    <property type="entry name" value="Pleckstrin-homology domain (PH domain)/Phosphotyrosine-binding domain (PTB)"/>
    <property type="match status" value="1"/>
</dbReference>
<dbReference type="PANTHER" id="PTHR16528">
    <property type="entry name" value="GOLGI-ASSOCIATED PDZ AND COILED-COIL MOTIF-CONTAINING"/>
    <property type="match status" value="1"/>
</dbReference>
<dbReference type="Gene3D" id="1.20.900.10">
    <property type="entry name" value="Dbl homology (DH) domain"/>
    <property type="match status" value="1"/>
</dbReference>
<evidence type="ECO:0000313" key="6">
    <source>
        <dbReference type="WBParaSite" id="Gr19_v10_g7798.t2"/>
    </source>
</evidence>
<accession>A0A914I8W4</accession>
<feature type="compositionally biased region" description="Low complexity" evidence="2">
    <location>
        <begin position="1969"/>
        <end position="1981"/>
    </location>
</feature>
<proteinExistence type="predicted"/>